<keyword evidence="3" id="KW-1185">Reference proteome</keyword>
<dbReference type="InterPro" id="IPR050266">
    <property type="entry name" value="AB_hydrolase_sf"/>
</dbReference>
<evidence type="ECO:0000313" key="3">
    <source>
        <dbReference type="Proteomes" id="UP000265715"/>
    </source>
</evidence>
<dbReference type="AlphaFoldDB" id="A0A399EU66"/>
<accession>A0A399EU66</accession>
<dbReference type="Proteomes" id="UP000265715">
    <property type="component" value="Unassembled WGS sequence"/>
</dbReference>
<dbReference type="RefSeq" id="WP_170159592.1">
    <property type="nucleotide sequence ID" value="NZ_QXDL01000049.1"/>
</dbReference>
<name>A0A399EU66_9DEIN</name>
<dbReference type="GO" id="GO:0016787">
    <property type="term" value="F:hydrolase activity"/>
    <property type="evidence" value="ECO:0007669"/>
    <property type="project" value="UniProtKB-KW"/>
</dbReference>
<comment type="caution">
    <text evidence="2">The sequence shown here is derived from an EMBL/GenBank/DDBJ whole genome shotgun (WGS) entry which is preliminary data.</text>
</comment>
<dbReference type="Gene3D" id="3.40.50.1820">
    <property type="entry name" value="alpha/beta hydrolase"/>
    <property type="match status" value="1"/>
</dbReference>
<proteinExistence type="predicted"/>
<feature type="domain" description="AB hydrolase-1" evidence="1">
    <location>
        <begin position="22"/>
        <end position="228"/>
    </location>
</feature>
<protein>
    <submittedName>
        <fullName evidence="2">AB hydrolase superfamily protein YdjP</fullName>
        <ecNumber evidence="2">3.-.-.-</ecNumber>
    </submittedName>
</protein>
<sequence length="244" mass="27081">MRVFRQGSSSLAYARRGAGPPLVLLHGLSGSAAWWRRNVPALAQHFCVYTVDLMGFGKSRRQHPLPLREAARLLEAWLGALELRQPRLIGHSMGAHIGLHLAARYPLGALVLVAASALVRDPWWRMSLRLPQAAWHGAWEFLPTLAWDALRAGPRNLYRATQEIIRDDPAELLGHVNCPTLLVWGERDVLVTRPMGERLRESLANSHLVVIPGAGHNVMYDRAAAFNATVIPFLLNPTEVLKTG</sequence>
<dbReference type="PANTHER" id="PTHR43798">
    <property type="entry name" value="MONOACYLGLYCEROL LIPASE"/>
    <property type="match status" value="1"/>
</dbReference>
<dbReference type="Pfam" id="PF12697">
    <property type="entry name" value="Abhydrolase_6"/>
    <property type="match status" value="1"/>
</dbReference>
<evidence type="ECO:0000259" key="1">
    <source>
        <dbReference type="Pfam" id="PF12697"/>
    </source>
</evidence>
<dbReference type="SUPFAM" id="SSF53474">
    <property type="entry name" value="alpha/beta-Hydrolases"/>
    <property type="match status" value="1"/>
</dbReference>
<dbReference type="InterPro" id="IPR000073">
    <property type="entry name" value="AB_hydrolase_1"/>
</dbReference>
<organism evidence="2 3">
    <name type="scientific">Calidithermus terrae</name>
    <dbReference type="NCBI Taxonomy" id="1408545"/>
    <lineage>
        <taxon>Bacteria</taxon>
        <taxon>Thermotogati</taxon>
        <taxon>Deinococcota</taxon>
        <taxon>Deinococci</taxon>
        <taxon>Thermales</taxon>
        <taxon>Thermaceae</taxon>
        <taxon>Calidithermus</taxon>
    </lineage>
</organism>
<gene>
    <name evidence="2" type="primary">ydjP</name>
    <name evidence="2" type="ORF">Mterra_01503</name>
</gene>
<dbReference type="EMBL" id="QXDL01000049">
    <property type="protein sequence ID" value="RIH86152.1"/>
    <property type="molecule type" value="Genomic_DNA"/>
</dbReference>
<dbReference type="PANTHER" id="PTHR43798:SF33">
    <property type="entry name" value="HYDROLASE, PUTATIVE (AFU_ORTHOLOGUE AFUA_2G14860)-RELATED"/>
    <property type="match status" value="1"/>
</dbReference>
<dbReference type="InterPro" id="IPR029058">
    <property type="entry name" value="AB_hydrolase_fold"/>
</dbReference>
<keyword evidence="2" id="KW-0378">Hydrolase</keyword>
<evidence type="ECO:0000313" key="2">
    <source>
        <dbReference type="EMBL" id="RIH86152.1"/>
    </source>
</evidence>
<dbReference type="EC" id="3.-.-.-" evidence="2"/>
<reference evidence="2 3" key="1">
    <citation type="submission" date="2018-08" db="EMBL/GenBank/DDBJ databases">
        <title>Meiothermus terrae DSM 26712 genome sequencing project.</title>
        <authorList>
            <person name="Da Costa M.S."/>
            <person name="Albuquerque L."/>
            <person name="Raposo P."/>
            <person name="Froufe H.J.C."/>
            <person name="Barroso C.S."/>
            <person name="Egas C."/>
        </authorList>
    </citation>
    <scope>NUCLEOTIDE SEQUENCE [LARGE SCALE GENOMIC DNA]</scope>
    <source>
        <strain evidence="2 3">DSM 26712</strain>
    </source>
</reference>
<dbReference type="GO" id="GO:0016020">
    <property type="term" value="C:membrane"/>
    <property type="evidence" value="ECO:0007669"/>
    <property type="project" value="TreeGrafter"/>
</dbReference>